<dbReference type="Proteomes" id="UP001056120">
    <property type="component" value="Linkage Group LG12"/>
</dbReference>
<keyword evidence="2" id="KW-1185">Reference proteome</keyword>
<evidence type="ECO:0000313" key="2">
    <source>
        <dbReference type="Proteomes" id="UP001056120"/>
    </source>
</evidence>
<organism evidence="1 2">
    <name type="scientific">Smallanthus sonchifolius</name>
    <dbReference type="NCBI Taxonomy" id="185202"/>
    <lineage>
        <taxon>Eukaryota</taxon>
        <taxon>Viridiplantae</taxon>
        <taxon>Streptophyta</taxon>
        <taxon>Embryophyta</taxon>
        <taxon>Tracheophyta</taxon>
        <taxon>Spermatophyta</taxon>
        <taxon>Magnoliopsida</taxon>
        <taxon>eudicotyledons</taxon>
        <taxon>Gunneridae</taxon>
        <taxon>Pentapetalae</taxon>
        <taxon>asterids</taxon>
        <taxon>campanulids</taxon>
        <taxon>Asterales</taxon>
        <taxon>Asteraceae</taxon>
        <taxon>Asteroideae</taxon>
        <taxon>Heliantheae alliance</taxon>
        <taxon>Millerieae</taxon>
        <taxon>Smallanthus</taxon>
    </lineage>
</organism>
<evidence type="ECO:0000313" key="1">
    <source>
        <dbReference type="EMBL" id="KAI3796516.1"/>
    </source>
</evidence>
<dbReference type="EMBL" id="CM042029">
    <property type="protein sequence ID" value="KAI3796516.1"/>
    <property type="molecule type" value="Genomic_DNA"/>
</dbReference>
<proteinExistence type="predicted"/>
<reference evidence="1 2" key="2">
    <citation type="journal article" date="2022" name="Mol. Ecol. Resour.">
        <title>The genomes of chicory, endive, great burdock and yacon provide insights into Asteraceae paleo-polyploidization history and plant inulin production.</title>
        <authorList>
            <person name="Fan W."/>
            <person name="Wang S."/>
            <person name="Wang H."/>
            <person name="Wang A."/>
            <person name="Jiang F."/>
            <person name="Liu H."/>
            <person name="Zhao H."/>
            <person name="Xu D."/>
            <person name="Zhang Y."/>
        </authorList>
    </citation>
    <scope>NUCLEOTIDE SEQUENCE [LARGE SCALE GENOMIC DNA]</scope>
    <source>
        <strain evidence="2">cv. Yunnan</strain>
        <tissue evidence="1">Leaves</tissue>
    </source>
</reference>
<name>A0ACB9HMI8_9ASTR</name>
<comment type="caution">
    <text evidence="1">The sequence shown here is derived from an EMBL/GenBank/DDBJ whole genome shotgun (WGS) entry which is preliminary data.</text>
</comment>
<gene>
    <name evidence="1" type="ORF">L1987_39189</name>
</gene>
<reference evidence="2" key="1">
    <citation type="journal article" date="2022" name="Mol. Ecol. Resour.">
        <title>The genomes of chicory, endive, great burdock and yacon provide insights into Asteraceae palaeo-polyploidization history and plant inulin production.</title>
        <authorList>
            <person name="Fan W."/>
            <person name="Wang S."/>
            <person name="Wang H."/>
            <person name="Wang A."/>
            <person name="Jiang F."/>
            <person name="Liu H."/>
            <person name="Zhao H."/>
            <person name="Xu D."/>
            <person name="Zhang Y."/>
        </authorList>
    </citation>
    <scope>NUCLEOTIDE SEQUENCE [LARGE SCALE GENOMIC DNA]</scope>
    <source>
        <strain evidence="2">cv. Yunnan</strain>
    </source>
</reference>
<protein>
    <submittedName>
        <fullName evidence="1">Uncharacterized protein</fullName>
    </submittedName>
</protein>
<accession>A0ACB9HMI8</accession>
<sequence>MVCSGYDIEEVPSSIEKLHKLVSLVLDMCRHLKSLPRSICNLQHLRTLDLQYTSIEELPDDLGQLECLEKLDLTFTRVKHLPHSIGMLKRLETLLLGKCIVLEKLPDDLGHLESLVELDLKLCSNLRDIPNSICKLKRLKVLNLNGCRRLEKLPDDLGDLESLQKLDIRDTGITYLPLCIPLMKSLKIYKPKLKLDDGFMSLCPHMILRSVKYKLFNI</sequence>